<gene>
    <name evidence="1" type="ORF">C7S16_6670</name>
</gene>
<comment type="caution">
    <text evidence="1">The sequence shown here is derived from an EMBL/GenBank/DDBJ whole genome shotgun (WGS) entry which is preliminary data.</text>
</comment>
<reference evidence="1" key="1">
    <citation type="submission" date="2018-08" db="EMBL/GenBank/DDBJ databases">
        <title>Identification of Burkholderia cepacia strains that express a Burkholderia pseudomallei-like capsular polysaccharide.</title>
        <authorList>
            <person name="Burtnick M.N."/>
            <person name="Vongsouvath M."/>
            <person name="Newton P."/>
            <person name="Wuthiekanun V."/>
            <person name="Limmathurotsakul D."/>
            <person name="Brett P.J."/>
            <person name="Chantratita N."/>
            <person name="Dance D.A."/>
        </authorList>
    </citation>
    <scope>NUCLEOTIDE SEQUENCE</scope>
    <source>
        <strain evidence="1">SBXCC001</strain>
    </source>
</reference>
<protein>
    <submittedName>
        <fullName evidence="1">Uncharacterized protein</fullName>
    </submittedName>
</protein>
<dbReference type="Proteomes" id="UP001272137">
    <property type="component" value="Unassembled WGS sequence"/>
</dbReference>
<evidence type="ECO:0000313" key="1">
    <source>
        <dbReference type="EMBL" id="MDW9252722.1"/>
    </source>
</evidence>
<dbReference type="EMBL" id="QXCT01000001">
    <property type="protein sequence ID" value="MDW9252722.1"/>
    <property type="molecule type" value="Genomic_DNA"/>
</dbReference>
<organism evidence="1 2">
    <name type="scientific">Burkholderia thailandensis</name>
    <dbReference type="NCBI Taxonomy" id="57975"/>
    <lineage>
        <taxon>Bacteria</taxon>
        <taxon>Pseudomonadati</taxon>
        <taxon>Pseudomonadota</taxon>
        <taxon>Betaproteobacteria</taxon>
        <taxon>Burkholderiales</taxon>
        <taxon>Burkholderiaceae</taxon>
        <taxon>Burkholderia</taxon>
        <taxon>pseudomallei group</taxon>
    </lineage>
</organism>
<dbReference type="AlphaFoldDB" id="A0AAW9CV81"/>
<accession>A0AAW9CV81</accession>
<evidence type="ECO:0000313" key="2">
    <source>
        <dbReference type="Proteomes" id="UP001272137"/>
    </source>
</evidence>
<name>A0AAW9CV81_BURTH</name>
<sequence length="49" mass="5892">MGGFVRHRCRKKRRFIGNAAHDLSRRERRAEPNARSPWPLRSVRYGSWL</sequence>
<proteinExistence type="predicted"/>